<comment type="similarity">
    <text evidence="3 7">Belongs to the IspD/TarI cytidylyltransferase family. IspD subfamily.</text>
</comment>
<feature type="site" description="Positions MEP for the nucleophilic attack" evidence="7">
    <location>
        <position position="163"/>
    </location>
</feature>
<dbReference type="InterPro" id="IPR034683">
    <property type="entry name" value="IspD/TarI"/>
</dbReference>
<comment type="catalytic activity">
    <reaction evidence="1 7">
        <text>2-C-methyl-D-erythritol 4-phosphate + CTP + H(+) = 4-CDP-2-C-methyl-D-erythritol + diphosphate</text>
        <dbReference type="Rhea" id="RHEA:13429"/>
        <dbReference type="ChEBI" id="CHEBI:15378"/>
        <dbReference type="ChEBI" id="CHEBI:33019"/>
        <dbReference type="ChEBI" id="CHEBI:37563"/>
        <dbReference type="ChEBI" id="CHEBI:57823"/>
        <dbReference type="ChEBI" id="CHEBI:58262"/>
        <dbReference type="EC" id="2.7.7.60"/>
    </reaction>
</comment>
<dbReference type="EMBL" id="BAABFX010000042">
    <property type="protein sequence ID" value="GAA4401537.1"/>
    <property type="molecule type" value="Genomic_DNA"/>
</dbReference>
<evidence type="ECO:0000313" key="9">
    <source>
        <dbReference type="Proteomes" id="UP001500390"/>
    </source>
</evidence>
<gene>
    <name evidence="7 8" type="primary">ispD</name>
    <name evidence="8" type="ORF">GCM10023153_29960</name>
</gene>
<dbReference type="InterPro" id="IPR001228">
    <property type="entry name" value="IspD"/>
</dbReference>
<dbReference type="InterPro" id="IPR018294">
    <property type="entry name" value="ISPD_synthase_CS"/>
</dbReference>
<proteinExistence type="inferred from homology"/>
<keyword evidence="9" id="KW-1185">Reference proteome</keyword>
<feature type="site" description="Transition state stabilizer" evidence="7">
    <location>
        <position position="23"/>
    </location>
</feature>
<dbReference type="HAMAP" id="MF_00108">
    <property type="entry name" value="IspD"/>
    <property type="match status" value="1"/>
</dbReference>
<dbReference type="Proteomes" id="UP001500390">
    <property type="component" value="Unassembled WGS sequence"/>
</dbReference>
<dbReference type="InterPro" id="IPR029044">
    <property type="entry name" value="Nucleotide-diphossugar_trans"/>
</dbReference>
<dbReference type="NCBIfam" id="TIGR00453">
    <property type="entry name" value="ispD"/>
    <property type="match status" value="1"/>
</dbReference>
<comment type="pathway">
    <text evidence="2 7">Isoprenoid biosynthesis; isopentenyl diphosphate biosynthesis via DXP pathway; isopentenyl diphosphate from 1-deoxy-D-xylulose 5-phosphate: step 2/6.</text>
</comment>
<dbReference type="PANTHER" id="PTHR32125:SF4">
    <property type="entry name" value="2-C-METHYL-D-ERYTHRITOL 4-PHOSPHATE CYTIDYLYLTRANSFERASE, CHLOROPLASTIC"/>
    <property type="match status" value="1"/>
</dbReference>
<reference evidence="9" key="1">
    <citation type="journal article" date="2019" name="Int. J. Syst. Evol. Microbiol.">
        <title>The Global Catalogue of Microorganisms (GCM) 10K type strain sequencing project: providing services to taxonomists for standard genome sequencing and annotation.</title>
        <authorList>
            <consortium name="The Broad Institute Genomics Platform"/>
            <consortium name="The Broad Institute Genome Sequencing Center for Infectious Disease"/>
            <person name="Wu L."/>
            <person name="Ma J."/>
        </authorList>
    </citation>
    <scope>NUCLEOTIDE SEQUENCE [LARGE SCALE GENOMIC DNA]</scope>
    <source>
        <strain evidence="9">JCM 17738</strain>
    </source>
</reference>
<dbReference type="Pfam" id="PF01128">
    <property type="entry name" value="IspD"/>
    <property type="match status" value="1"/>
</dbReference>
<evidence type="ECO:0000256" key="1">
    <source>
        <dbReference type="ARBA" id="ARBA00001282"/>
    </source>
</evidence>
<dbReference type="RefSeq" id="WP_159902992.1">
    <property type="nucleotide sequence ID" value="NZ_BAABFX010000042.1"/>
</dbReference>
<evidence type="ECO:0000256" key="5">
    <source>
        <dbReference type="ARBA" id="ARBA00022695"/>
    </source>
</evidence>
<dbReference type="EC" id="2.7.7.60" evidence="7"/>
<name>A0ABP8K6R9_9MICO</name>
<keyword evidence="5 7" id="KW-0548">Nucleotidyltransferase</keyword>
<dbReference type="GO" id="GO:0016779">
    <property type="term" value="F:nucleotidyltransferase activity"/>
    <property type="evidence" value="ECO:0007669"/>
    <property type="project" value="UniProtKB-KW"/>
</dbReference>
<dbReference type="CDD" id="cd02516">
    <property type="entry name" value="CDP-ME_synthetase"/>
    <property type="match status" value="1"/>
</dbReference>
<organism evidence="8 9">
    <name type="scientific">Ornithinibacter aureus</name>
    <dbReference type="NCBI Taxonomy" id="622664"/>
    <lineage>
        <taxon>Bacteria</taxon>
        <taxon>Bacillati</taxon>
        <taxon>Actinomycetota</taxon>
        <taxon>Actinomycetes</taxon>
        <taxon>Micrococcales</taxon>
        <taxon>Intrasporangiaceae</taxon>
        <taxon>Ornithinibacter</taxon>
    </lineage>
</organism>
<keyword evidence="4 7" id="KW-0808">Transferase</keyword>
<evidence type="ECO:0000256" key="4">
    <source>
        <dbReference type="ARBA" id="ARBA00022679"/>
    </source>
</evidence>
<dbReference type="PANTHER" id="PTHR32125">
    <property type="entry name" value="2-C-METHYL-D-ERYTHRITOL 4-PHOSPHATE CYTIDYLYLTRANSFERASE, CHLOROPLASTIC"/>
    <property type="match status" value="1"/>
</dbReference>
<comment type="caution">
    <text evidence="8">The sequence shown here is derived from an EMBL/GenBank/DDBJ whole genome shotgun (WGS) entry which is preliminary data.</text>
</comment>
<comment type="function">
    <text evidence="7">Catalyzes the formation of 4-diphosphocytidyl-2-C-methyl-D-erythritol from CTP and 2-C-methyl-D-erythritol 4-phosphate (MEP).</text>
</comment>
<dbReference type="Gene3D" id="3.90.550.10">
    <property type="entry name" value="Spore Coat Polysaccharide Biosynthesis Protein SpsA, Chain A"/>
    <property type="match status" value="1"/>
</dbReference>
<feature type="site" description="Positions MEP for the nucleophilic attack" evidence="7">
    <location>
        <position position="215"/>
    </location>
</feature>
<evidence type="ECO:0000313" key="8">
    <source>
        <dbReference type="EMBL" id="GAA4401537.1"/>
    </source>
</evidence>
<evidence type="ECO:0000256" key="7">
    <source>
        <dbReference type="HAMAP-Rule" id="MF_00108"/>
    </source>
</evidence>
<evidence type="ECO:0000256" key="3">
    <source>
        <dbReference type="ARBA" id="ARBA00009789"/>
    </source>
</evidence>
<sequence>MTDADAAPSSVGVVVVAAGSGSRLGADVPKAFVHLAGRPLLAHALDTVARMPGRAEVVVVAPAGLTDPGGPLWSGVVLPAGAVVVPGGAERTDSVAAGMAALGQGCEIVLVHDAARCLMPLAVFSRVVEAVRAGAAGAVPGLPVVDTVKTVDADGVITGTPERSTLRAVQTPQGFRREVLERAHASGLQATDDAALVELCGDDVVVVEGDPLGTKVTTADDLERAQWLLDRAATLGE</sequence>
<keyword evidence="6 7" id="KW-0414">Isoprene biosynthesis</keyword>
<evidence type="ECO:0000256" key="6">
    <source>
        <dbReference type="ARBA" id="ARBA00023229"/>
    </source>
</evidence>
<dbReference type="InterPro" id="IPR050088">
    <property type="entry name" value="IspD/TarI_cytidylyltransf_bact"/>
</dbReference>
<dbReference type="PROSITE" id="PS01295">
    <property type="entry name" value="ISPD"/>
    <property type="match status" value="1"/>
</dbReference>
<dbReference type="SUPFAM" id="SSF53448">
    <property type="entry name" value="Nucleotide-diphospho-sugar transferases"/>
    <property type="match status" value="1"/>
</dbReference>
<accession>A0ABP8K6R9</accession>
<feature type="site" description="Transition state stabilizer" evidence="7">
    <location>
        <position position="30"/>
    </location>
</feature>
<evidence type="ECO:0000256" key="2">
    <source>
        <dbReference type="ARBA" id="ARBA00004787"/>
    </source>
</evidence>
<protein>
    <recommendedName>
        <fullName evidence="7">2-C-methyl-D-erythritol 4-phosphate cytidylyltransferase</fullName>
        <ecNumber evidence="7">2.7.7.60</ecNumber>
    </recommendedName>
    <alternativeName>
        <fullName evidence="7">4-diphosphocytidyl-2C-methyl-D-erythritol synthase</fullName>
    </alternativeName>
    <alternativeName>
        <fullName evidence="7">MEP cytidylyltransferase</fullName>
        <shortName evidence="7">MCT</shortName>
    </alternativeName>
</protein>